<dbReference type="EMBL" id="BAABFT010000008">
    <property type="protein sequence ID" value="GAA4327512.1"/>
    <property type="molecule type" value="Genomic_DNA"/>
</dbReference>
<keyword evidence="2" id="KW-1185">Reference proteome</keyword>
<dbReference type="RefSeq" id="WP_345212031.1">
    <property type="nucleotide sequence ID" value="NZ_BAABFT010000008.1"/>
</dbReference>
<name>A0ABP8GN89_9SPHI</name>
<gene>
    <name evidence="1" type="ORF">GCM10023149_30950</name>
</gene>
<evidence type="ECO:0000313" key="1">
    <source>
        <dbReference type="EMBL" id="GAA4327512.1"/>
    </source>
</evidence>
<proteinExistence type="predicted"/>
<protein>
    <submittedName>
        <fullName evidence="1">Uncharacterized protein</fullName>
    </submittedName>
</protein>
<accession>A0ABP8GN89</accession>
<comment type="caution">
    <text evidence="1">The sequence shown here is derived from an EMBL/GenBank/DDBJ whole genome shotgun (WGS) entry which is preliminary data.</text>
</comment>
<sequence length="92" mass="10302">MRSQVFNITFQHKGKACEYIVDKMFFDYETLKKTFYRITAKTGNRDVEKIGGTWTNCGGKPLPADILQKVGTAIDEAEANGLPFNGYKSGVM</sequence>
<dbReference type="Proteomes" id="UP001500582">
    <property type="component" value="Unassembled WGS sequence"/>
</dbReference>
<evidence type="ECO:0000313" key="2">
    <source>
        <dbReference type="Proteomes" id="UP001500582"/>
    </source>
</evidence>
<organism evidence="1 2">
    <name type="scientific">Mucilaginibacter gynuensis</name>
    <dbReference type="NCBI Taxonomy" id="1302236"/>
    <lineage>
        <taxon>Bacteria</taxon>
        <taxon>Pseudomonadati</taxon>
        <taxon>Bacteroidota</taxon>
        <taxon>Sphingobacteriia</taxon>
        <taxon>Sphingobacteriales</taxon>
        <taxon>Sphingobacteriaceae</taxon>
        <taxon>Mucilaginibacter</taxon>
    </lineage>
</organism>
<reference evidence="2" key="1">
    <citation type="journal article" date="2019" name="Int. J. Syst. Evol. Microbiol.">
        <title>The Global Catalogue of Microorganisms (GCM) 10K type strain sequencing project: providing services to taxonomists for standard genome sequencing and annotation.</title>
        <authorList>
            <consortium name="The Broad Institute Genomics Platform"/>
            <consortium name="The Broad Institute Genome Sequencing Center for Infectious Disease"/>
            <person name="Wu L."/>
            <person name="Ma J."/>
        </authorList>
    </citation>
    <scope>NUCLEOTIDE SEQUENCE [LARGE SCALE GENOMIC DNA]</scope>
    <source>
        <strain evidence="2">JCM 17705</strain>
    </source>
</reference>